<evidence type="ECO:0000256" key="5">
    <source>
        <dbReference type="ARBA" id="ARBA00023136"/>
    </source>
</evidence>
<evidence type="ECO:0000256" key="1">
    <source>
        <dbReference type="ARBA" id="ARBA00004141"/>
    </source>
</evidence>
<dbReference type="PANTHER" id="PTHR24104:SF25">
    <property type="entry name" value="PROTEIN LIN-41"/>
    <property type="match status" value="1"/>
</dbReference>
<organism evidence="10 11">
    <name type="scientific">Paenibacillus gallinarum</name>
    <dbReference type="NCBI Taxonomy" id="2762232"/>
    <lineage>
        <taxon>Bacteria</taxon>
        <taxon>Bacillati</taxon>
        <taxon>Bacillota</taxon>
        <taxon>Bacilli</taxon>
        <taxon>Bacillales</taxon>
        <taxon>Paenibacillaceae</taxon>
        <taxon>Paenibacillus</taxon>
    </lineage>
</organism>
<dbReference type="Pfam" id="PF04893">
    <property type="entry name" value="Yip1"/>
    <property type="match status" value="1"/>
</dbReference>
<dbReference type="EMBL" id="JACSQL010000001">
    <property type="protein sequence ID" value="MBD7967008.1"/>
    <property type="molecule type" value="Genomic_DNA"/>
</dbReference>
<dbReference type="CDD" id="cd05819">
    <property type="entry name" value="NHL"/>
    <property type="match status" value="1"/>
</dbReference>
<feature type="transmembrane region" description="Helical" evidence="7">
    <location>
        <begin position="534"/>
        <end position="552"/>
    </location>
</feature>
<feature type="transmembrane region" description="Helical" evidence="7">
    <location>
        <begin position="637"/>
        <end position="657"/>
    </location>
</feature>
<accession>A0ABR8SU38</accession>
<evidence type="ECO:0000313" key="10">
    <source>
        <dbReference type="EMBL" id="MBD7967008.1"/>
    </source>
</evidence>
<feature type="transmembrane region" description="Helical" evidence="7">
    <location>
        <begin position="470"/>
        <end position="489"/>
    </location>
</feature>
<evidence type="ECO:0000313" key="11">
    <source>
        <dbReference type="Proteomes" id="UP000608071"/>
    </source>
</evidence>
<dbReference type="InterPro" id="IPR011042">
    <property type="entry name" value="6-blade_b-propeller_TolB-like"/>
</dbReference>
<dbReference type="SUPFAM" id="SSF48452">
    <property type="entry name" value="TPR-like"/>
    <property type="match status" value="1"/>
</dbReference>
<keyword evidence="4 7" id="KW-1133">Transmembrane helix</keyword>
<dbReference type="InterPro" id="IPR011990">
    <property type="entry name" value="TPR-like_helical_dom_sf"/>
</dbReference>
<dbReference type="Pfam" id="PF01436">
    <property type="entry name" value="NHL"/>
    <property type="match status" value="1"/>
</dbReference>
<evidence type="ECO:0000256" key="7">
    <source>
        <dbReference type="SAM" id="Phobius"/>
    </source>
</evidence>
<gene>
    <name evidence="10" type="ORF">H9647_02935</name>
</gene>
<evidence type="ECO:0000256" key="4">
    <source>
        <dbReference type="ARBA" id="ARBA00022989"/>
    </source>
</evidence>
<comment type="caution">
    <text evidence="10">The sequence shown here is derived from an EMBL/GenBank/DDBJ whole genome shotgun (WGS) entry which is preliminary data.</text>
</comment>
<feature type="transmembrane region" description="Helical" evidence="7">
    <location>
        <begin position="572"/>
        <end position="593"/>
    </location>
</feature>
<dbReference type="Gene3D" id="2.120.10.30">
    <property type="entry name" value="TolB, C-terminal domain"/>
    <property type="match status" value="2"/>
</dbReference>
<feature type="chain" id="PRO_5046697641" evidence="8">
    <location>
        <begin position="26"/>
        <end position="710"/>
    </location>
</feature>
<dbReference type="InterPro" id="IPR006977">
    <property type="entry name" value="Yip1_dom"/>
</dbReference>
<feature type="signal peptide" evidence="8">
    <location>
        <begin position="1"/>
        <end position="25"/>
    </location>
</feature>
<feature type="domain" description="Yip1" evidence="9">
    <location>
        <begin position="516"/>
        <end position="685"/>
    </location>
</feature>
<feature type="transmembrane region" description="Helical" evidence="7">
    <location>
        <begin position="669"/>
        <end position="689"/>
    </location>
</feature>
<reference evidence="10 11" key="1">
    <citation type="submission" date="2020-08" db="EMBL/GenBank/DDBJ databases">
        <title>A Genomic Blueprint of the Chicken Gut Microbiome.</title>
        <authorList>
            <person name="Gilroy R."/>
            <person name="Ravi A."/>
            <person name="Getino M."/>
            <person name="Pursley I."/>
            <person name="Horton D.L."/>
            <person name="Alikhan N.-F."/>
            <person name="Baker D."/>
            <person name="Gharbi K."/>
            <person name="Hall N."/>
            <person name="Watson M."/>
            <person name="Adriaenssens E.M."/>
            <person name="Foster-Nyarko E."/>
            <person name="Jarju S."/>
            <person name="Secka A."/>
            <person name="Antonio M."/>
            <person name="Oren A."/>
            <person name="Chaudhuri R."/>
            <person name="La Ragione R.M."/>
            <person name="Hildebrand F."/>
            <person name="Pallen M.J."/>
        </authorList>
    </citation>
    <scope>NUCLEOTIDE SEQUENCE [LARGE SCALE GENOMIC DNA]</scope>
    <source>
        <strain evidence="10 11">Sa2BVA9</strain>
    </source>
</reference>
<proteinExistence type="predicted"/>
<keyword evidence="5 7" id="KW-0472">Membrane</keyword>
<evidence type="ECO:0000259" key="9">
    <source>
        <dbReference type="Pfam" id="PF04893"/>
    </source>
</evidence>
<sequence length="710" mass="79913">MNRKAGFLLFLSLIILAAAPAKVMADVKYPTYTLNSYSDLVYMQPVYYPDSVYGNDLTIQDPDHPDKTLPSKLQGPKDIFIDKKDDIYIADTGNNRIIQLNSRGELARYITIPDSPLNNPEGVFVTDTGDIYVADTGNQRVIKLDANGQLVKEYGRPESRYIPESLKYDPVKLIVDKRGFLYIATNGGYQGLLQLDPDGEFQSFYGANDARFTVMDGIKRALYSKEMYANEISKLPGSINSVTTDEEGFIYTVSGGDIEKNQLRKLNTRGDNLLTAESEFGKTSDGSYGEYLISEVKKAEQKVQLIDTAVDRSGNMAVIDQQFKYISHYDSTGNLLYFWGGPAPTSSNQLGLLQSPRALDFNSRGELFVLDDQMNLIQGFRLTEFGSLVSAANQLTLNGRYEESEKPWREVLRQNAGFTPAVFGLAKAAYKKGQYEEAKELFRQAGSQEGYSDSFWQIRLVWFQKNFSRLVMLFLIVTALYVGVTKWAARGKKRKSSQPLHAEKRTFLTELKHAFYLLRHPIDGFTAIRYESKASYLGAGIVLACAIVSLIANEYMTSFAFNKIVVREIDVISIMLRFLLIWFGWVLANYLISSIYRGEGRFRDVFIGSSYCLLPFILIGLPLAILSNGMTMSEASIYGFFDKGMLLWIGLLFFWQIQSIHNYSVGETSINILLSAFTLIMIAVMVYVIGGLGGDLLSFIREIYLEVSLR</sequence>
<name>A0ABR8SU38_9BACL</name>
<dbReference type="PANTHER" id="PTHR24104">
    <property type="entry name" value="E3 UBIQUITIN-PROTEIN LIGASE NHLRC1-RELATED"/>
    <property type="match status" value="1"/>
</dbReference>
<dbReference type="RefSeq" id="WP_191798007.1">
    <property type="nucleotide sequence ID" value="NZ_JACSQL010000001.1"/>
</dbReference>
<evidence type="ECO:0000256" key="3">
    <source>
        <dbReference type="ARBA" id="ARBA00022737"/>
    </source>
</evidence>
<dbReference type="Proteomes" id="UP000608071">
    <property type="component" value="Unassembled WGS sequence"/>
</dbReference>
<evidence type="ECO:0000256" key="2">
    <source>
        <dbReference type="ARBA" id="ARBA00022692"/>
    </source>
</evidence>
<feature type="transmembrane region" description="Helical" evidence="7">
    <location>
        <begin position="605"/>
        <end position="625"/>
    </location>
</feature>
<evidence type="ECO:0000256" key="6">
    <source>
        <dbReference type="PROSITE-ProRule" id="PRU00504"/>
    </source>
</evidence>
<dbReference type="PROSITE" id="PS51125">
    <property type="entry name" value="NHL"/>
    <property type="match status" value="1"/>
</dbReference>
<keyword evidence="8" id="KW-0732">Signal</keyword>
<evidence type="ECO:0000256" key="8">
    <source>
        <dbReference type="SAM" id="SignalP"/>
    </source>
</evidence>
<keyword evidence="11" id="KW-1185">Reference proteome</keyword>
<protein>
    <submittedName>
        <fullName evidence="10">YIP1 family protein</fullName>
    </submittedName>
</protein>
<dbReference type="SUPFAM" id="SSF101898">
    <property type="entry name" value="NHL repeat"/>
    <property type="match status" value="1"/>
</dbReference>
<keyword evidence="3" id="KW-0677">Repeat</keyword>
<dbReference type="InterPro" id="IPR001258">
    <property type="entry name" value="NHL_repeat"/>
</dbReference>
<feature type="repeat" description="NHL" evidence="6">
    <location>
        <begin position="114"/>
        <end position="147"/>
    </location>
</feature>
<comment type="subcellular location">
    <subcellularLocation>
        <location evidence="1">Membrane</location>
        <topology evidence="1">Multi-pass membrane protein</topology>
    </subcellularLocation>
</comment>
<dbReference type="InterPro" id="IPR050952">
    <property type="entry name" value="TRIM-NHL_E3_ligases"/>
</dbReference>
<keyword evidence="2 7" id="KW-0812">Transmembrane</keyword>